<dbReference type="InterPro" id="IPR025643">
    <property type="entry name" value="R2K_3"/>
</dbReference>
<dbReference type="EMBL" id="JACCBK010000001">
    <property type="protein sequence ID" value="NYD87835.1"/>
    <property type="molecule type" value="Genomic_DNA"/>
</dbReference>
<sequence>MLLLLPADPLDPRRVDEHFRAEGIAAREAGCLVGLVDHDALAAGRPDEAIVRLPEGDDDVVYRGWMLRSEDYRQLEERLAARGRHLRTSATAYRTAHELPGWFAALAPVTPESLWTHGPDLDELEDRCRALGPGPAVLRDYTKSLKHHWDEAAYIPDVADIPVARRVAGRFVELRGEDLVGGLVVRRFERFVSAEARTWWVDGECRLITAHPDTPEMMPPPPDLTDVAPRVAALGLPFVTVDMVLREDGAWRVVELGDGQVSDRPSSTAPEALVAVLRRPGGVVQGGGA</sequence>
<dbReference type="AlphaFoldDB" id="A0A7Y9FIA2"/>
<keyword evidence="5" id="KW-1185">Reference proteome</keyword>
<reference evidence="2 5" key="2">
    <citation type="submission" date="2021-01" db="EMBL/GenBank/DDBJ databases">
        <title>Whole genome shotgun sequence of Cellulomonas oligotrophica NBRC 109435.</title>
        <authorList>
            <person name="Komaki H."/>
            <person name="Tamura T."/>
        </authorList>
    </citation>
    <scope>NUCLEOTIDE SEQUENCE [LARGE SCALE GENOMIC DNA]</scope>
    <source>
        <strain evidence="2 5">NBRC 109435</strain>
    </source>
</reference>
<evidence type="ECO:0000313" key="5">
    <source>
        <dbReference type="Proteomes" id="UP000618382"/>
    </source>
</evidence>
<reference evidence="3 4" key="1">
    <citation type="submission" date="2020-07" db="EMBL/GenBank/DDBJ databases">
        <title>Sequencing the genomes of 1000 actinobacteria strains.</title>
        <authorList>
            <person name="Klenk H.-P."/>
        </authorList>
    </citation>
    <scope>NUCLEOTIDE SEQUENCE [LARGE SCALE GENOMIC DNA]</scope>
    <source>
        <strain evidence="3 4">DSM 24482</strain>
    </source>
</reference>
<dbReference type="RefSeq" id="WP_140460150.1">
    <property type="nucleotide sequence ID" value="NZ_BONN01000005.1"/>
</dbReference>
<dbReference type="Proteomes" id="UP000577956">
    <property type="component" value="Unassembled WGS sequence"/>
</dbReference>
<proteinExistence type="predicted"/>
<evidence type="ECO:0000313" key="2">
    <source>
        <dbReference type="EMBL" id="GIG32958.1"/>
    </source>
</evidence>
<dbReference type="Proteomes" id="UP000618382">
    <property type="component" value="Unassembled WGS sequence"/>
</dbReference>
<accession>A0A7Y9FIA2</accession>
<name>A0A7Y9FIA2_9CELL</name>
<dbReference type="EMBL" id="BONN01000005">
    <property type="protein sequence ID" value="GIG32958.1"/>
    <property type="molecule type" value="Genomic_DNA"/>
</dbReference>
<feature type="domain" description="ATP-grasp" evidence="1">
    <location>
        <begin position="131"/>
        <end position="277"/>
    </location>
</feature>
<comment type="caution">
    <text evidence="3">The sequence shown here is derived from an EMBL/GenBank/DDBJ whole genome shotgun (WGS) entry which is preliminary data.</text>
</comment>
<evidence type="ECO:0000259" key="1">
    <source>
        <dbReference type="Pfam" id="PF14243"/>
    </source>
</evidence>
<dbReference type="Pfam" id="PF14243">
    <property type="entry name" value="R2K_3"/>
    <property type="match status" value="1"/>
</dbReference>
<evidence type="ECO:0000313" key="3">
    <source>
        <dbReference type="EMBL" id="NYD87835.1"/>
    </source>
</evidence>
<gene>
    <name evidence="3" type="ORF">BKA21_003384</name>
    <name evidence="2" type="ORF">Col01nite_21170</name>
</gene>
<protein>
    <recommendedName>
        <fullName evidence="1">ATP-grasp domain-containing protein</fullName>
    </recommendedName>
</protein>
<evidence type="ECO:0000313" key="4">
    <source>
        <dbReference type="Proteomes" id="UP000577956"/>
    </source>
</evidence>
<organism evidence="3 4">
    <name type="scientific">Cellulomonas oligotrophica</name>
    <dbReference type="NCBI Taxonomy" id="931536"/>
    <lineage>
        <taxon>Bacteria</taxon>
        <taxon>Bacillati</taxon>
        <taxon>Actinomycetota</taxon>
        <taxon>Actinomycetes</taxon>
        <taxon>Micrococcales</taxon>
        <taxon>Cellulomonadaceae</taxon>
        <taxon>Cellulomonas</taxon>
    </lineage>
</organism>